<organism evidence="2 3">
    <name type="scientific">Vibrio rotiferianus</name>
    <dbReference type="NCBI Taxonomy" id="190895"/>
    <lineage>
        <taxon>Bacteria</taxon>
        <taxon>Pseudomonadati</taxon>
        <taxon>Pseudomonadota</taxon>
        <taxon>Gammaproteobacteria</taxon>
        <taxon>Vibrionales</taxon>
        <taxon>Vibrionaceae</taxon>
        <taxon>Vibrio</taxon>
    </lineage>
</organism>
<geneLocation type="plasmid" evidence="3">
    <name>pam7 dna</name>
</geneLocation>
<proteinExistence type="predicted"/>
<dbReference type="Proteomes" id="UP000315115">
    <property type="component" value="Plasmid pAM7"/>
</dbReference>
<evidence type="ECO:0000313" key="3">
    <source>
        <dbReference type="Proteomes" id="UP000315115"/>
    </source>
</evidence>
<evidence type="ECO:0000256" key="1">
    <source>
        <dbReference type="SAM" id="MobiDB-lite"/>
    </source>
</evidence>
<name>A0A510IFE4_9VIBR</name>
<reference evidence="3" key="1">
    <citation type="submission" date="2019-07" db="EMBL/GenBank/DDBJ databases">
        <title>Complete Genome Sequences of Vibrion rotiferianus strain AM7.</title>
        <authorList>
            <person name="Miyazaki K."/>
            <person name="Wiseschart A."/>
            <person name="Pootanakit K."/>
            <person name="Ishimori K."/>
            <person name="Kitahara K."/>
        </authorList>
    </citation>
    <scope>NUCLEOTIDE SEQUENCE [LARGE SCALE GENOMIC DNA]</scope>
    <source>
        <strain evidence="3">AM7</strain>
        <plasmid evidence="3">pam7 dna</plasmid>
    </source>
</reference>
<protein>
    <submittedName>
        <fullName evidence="2">Uncharacterized protein</fullName>
    </submittedName>
</protein>
<dbReference type="EMBL" id="AP019800">
    <property type="protein sequence ID" value="BBL92419.1"/>
    <property type="molecule type" value="Genomic_DNA"/>
</dbReference>
<evidence type="ECO:0000313" key="2">
    <source>
        <dbReference type="EMBL" id="BBL92419.1"/>
    </source>
</evidence>
<dbReference type="AlphaFoldDB" id="A0A510IFE4"/>
<gene>
    <name evidence="2" type="ORF">VroAM7_50720</name>
</gene>
<keyword evidence="2" id="KW-0614">Plasmid</keyword>
<feature type="compositionally biased region" description="Polar residues" evidence="1">
    <location>
        <begin position="36"/>
        <end position="52"/>
    </location>
</feature>
<feature type="region of interest" description="Disordered" evidence="1">
    <location>
        <begin position="1"/>
        <end position="59"/>
    </location>
</feature>
<accession>A0A510IFE4</accession>
<sequence length="59" mass="6434">MNLENRVAELLSSQRDKGEMATEENSSVASSLKVASDQNSNDTSVTPHNFDQNLLPPCI</sequence>